<evidence type="ECO:0000259" key="5">
    <source>
        <dbReference type="PROSITE" id="PS01124"/>
    </source>
</evidence>
<keyword evidence="1" id="KW-0805">Transcription regulation</keyword>
<feature type="domain" description="HTH araC/xylS-type" evidence="5">
    <location>
        <begin position="101"/>
        <end position="209"/>
    </location>
</feature>
<dbReference type="InterPro" id="IPR018060">
    <property type="entry name" value="HTH_AraC"/>
</dbReference>
<name>A0AA48I2U5_9ALTE</name>
<dbReference type="PROSITE" id="PS01124">
    <property type="entry name" value="HTH_ARAC_FAMILY_2"/>
    <property type="match status" value="1"/>
</dbReference>
<dbReference type="GO" id="GO:0043565">
    <property type="term" value="F:sequence-specific DNA binding"/>
    <property type="evidence" value="ECO:0007669"/>
    <property type="project" value="InterPro"/>
</dbReference>
<dbReference type="PROSITE" id="PS00041">
    <property type="entry name" value="HTH_ARAC_FAMILY_1"/>
    <property type="match status" value="1"/>
</dbReference>
<dbReference type="PANTHER" id="PTHR43280:SF29">
    <property type="entry name" value="ARAC-FAMILY TRANSCRIPTIONAL REGULATOR"/>
    <property type="match status" value="1"/>
</dbReference>
<evidence type="ECO:0000256" key="2">
    <source>
        <dbReference type="ARBA" id="ARBA00023125"/>
    </source>
</evidence>
<dbReference type="InterPro" id="IPR009057">
    <property type="entry name" value="Homeodomain-like_sf"/>
</dbReference>
<dbReference type="Proteomes" id="UP001333710">
    <property type="component" value="Chromosome"/>
</dbReference>
<evidence type="ECO:0000313" key="7">
    <source>
        <dbReference type="Proteomes" id="UP001333710"/>
    </source>
</evidence>
<dbReference type="KEGG" id="pmaw:MACH26_04260"/>
<dbReference type="SUPFAM" id="SSF46689">
    <property type="entry name" value="Homeodomain-like"/>
    <property type="match status" value="1"/>
</dbReference>
<dbReference type="AlphaFoldDB" id="A0AA48I2U5"/>
<accession>A0AA48I2U5</accession>
<evidence type="ECO:0000313" key="6">
    <source>
        <dbReference type="EMBL" id="BDX04905.1"/>
    </source>
</evidence>
<gene>
    <name evidence="6" type="ORF">MACH26_04260</name>
</gene>
<dbReference type="InterPro" id="IPR018062">
    <property type="entry name" value="HTH_AraC-typ_CS"/>
</dbReference>
<protein>
    <recommendedName>
        <fullName evidence="5">HTH araC/xylS-type domain-containing protein</fullName>
    </recommendedName>
</protein>
<sequence>MGQQLIESQFSGSQNLYWQWLKLLLNGFALIFIADLAMLCLLLMDVMQQHWVMSLFTLSESIYVFVLAAFAMRHPQLVFDRFDVSQKNRYQNSGLNQAMAEALARHLEDTVEGEKLYLDNELSLSALAQKLRVPEHHISQVLSVQLQQNFYEFINRKRIEHAKSLLSSNDTQYNNILAVAYGVGFNNKSSFNTAFKRFTQLTPSQFRQKNQFPEKKIL</sequence>
<dbReference type="SMART" id="SM00342">
    <property type="entry name" value="HTH_ARAC"/>
    <property type="match status" value="1"/>
</dbReference>
<dbReference type="GO" id="GO:0003700">
    <property type="term" value="F:DNA-binding transcription factor activity"/>
    <property type="evidence" value="ECO:0007669"/>
    <property type="project" value="InterPro"/>
</dbReference>
<dbReference type="PRINTS" id="PR00032">
    <property type="entry name" value="HTHARAC"/>
</dbReference>
<dbReference type="EMBL" id="AP027272">
    <property type="protein sequence ID" value="BDX04905.1"/>
    <property type="molecule type" value="Genomic_DNA"/>
</dbReference>
<feature type="transmembrane region" description="Helical" evidence="4">
    <location>
        <begin position="23"/>
        <end position="44"/>
    </location>
</feature>
<dbReference type="Pfam" id="PF12833">
    <property type="entry name" value="HTH_18"/>
    <property type="match status" value="1"/>
</dbReference>
<keyword evidence="7" id="KW-1185">Reference proteome</keyword>
<keyword evidence="4" id="KW-0812">Transmembrane</keyword>
<keyword evidence="4" id="KW-0472">Membrane</keyword>
<keyword evidence="2" id="KW-0238">DNA-binding</keyword>
<feature type="transmembrane region" description="Helical" evidence="4">
    <location>
        <begin position="50"/>
        <end position="72"/>
    </location>
</feature>
<proteinExistence type="predicted"/>
<organism evidence="6 7">
    <name type="scientific">Planctobacterium marinum</name>
    <dbReference type="NCBI Taxonomy" id="1631968"/>
    <lineage>
        <taxon>Bacteria</taxon>
        <taxon>Pseudomonadati</taxon>
        <taxon>Pseudomonadota</taxon>
        <taxon>Gammaproteobacteria</taxon>
        <taxon>Alteromonadales</taxon>
        <taxon>Alteromonadaceae</taxon>
        <taxon>Planctobacterium</taxon>
    </lineage>
</organism>
<dbReference type="InterPro" id="IPR020449">
    <property type="entry name" value="Tscrpt_reg_AraC-type_HTH"/>
</dbReference>
<reference evidence="6" key="1">
    <citation type="submission" date="2023-01" db="EMBL/GenBank/DDBJ databases">
        <title>Complete genome sequence of Planctobacterium marinum strain Dej080120_11.</title>
        <authorList>
            <person name="Ueki S."/>
            <person name="Maruyama F."/>
        </authorList>
    </citation>
    <scope>NUCLEOTIDE SEQUENCE</scope>
    <source>
        <strain evidence="6">Dej080120_11</strain>
    </source>
</reference>
<evidence type="ECO:0000256" key="1">
    <source>
        <dbReference type="ARBA" id="ARBA00023015"/>
    </source>
</evidence>
<keyword evidence="4" id="KW-1133">Transmembrane helix</keyword>
<evidence type="ECO:0000256" key="4">
    <source>
        <dbReference type="SAM" id="Phobius"/>
    </source>
</evidence>
<keyword evidence="3" id="KW-0804">Transcription</keyword>
<dbReference type="PANTHER" id="PTHR43280">
    <property type="entry name" value="ARAC-FAMILY TRANSCRIPTIONAL REGULATOR"/>
    <property type="match status" value="1"/>
</dbReference>
<evidence type="ECO:0000256" key="3">
    <source>
        <dbReference type="ARBA" id="ARBA00023163"/>
    </source>
</evidence>
<dbReference type="Gene3D" id="1.10.10.60">
    <property type="entry name" value="Homeodomain-like"/>
    <property type="match status" value="2"/>
</dbReference>